<sequence>MENFSFQQFIETLLFLRRGQFQSEQQIHDLKSLVETHPNSFEYCLQIYESNDPNIRSLIPMLNRIMISQYRQIYQQSSFKHFLQTNPNMIERILQIILNTPDYIDEIYMLYTSFSQYLDQATNENFLHRIFTSMMNLFSNYIQNQNDYVSLNHAIVLLNYSHSLYRVPSCNKSQLIVEQYLPSIYEFFKNYFSIETIQNENLNTINIALFNFLEPLARYYFPCFLNFSFFEFLFNSIDHISNFGNNGFPPLANRNVTDVYIHLINLIVSLYCWVSNLFFSGDRFPNESEIFLNQYSPILFHKFMRIVLFCRNSFVFDPALSIHYSLLYGIFSIIRYLKFINYEMTTEELNNLLQITIIYSNLSEDAQNQFIVNPVIHFIQAYGHSNVSSFEPLSFSRWCVIYLFYKSPETIINTLNSIEVYSPGLLILYSSIYEEIISHPAKFQENLQVLNAMIPKMQQFLTRNIDNDLLIFMSEVPHILDENMLSQMGSLALNLLQIDSENFSPMDQYNFTIGCHLVYGLLTAKYSNIQNHIQLILSNVPICITDFGLSAIFLYFSQSQEMLASYSSMLIEMYIKLMRNMTNDFRESNEDLEKQEAIIYNKIINSFNQILNIHNCDLPVQCFSQFIHDYISFGQCSIIIISRIICNVVKSQATNYLDLLKLFFIECSNDHLNDLSVDQYLNIYADEFVRPFIFLIIQDPQVFLQWDAHGPLIQFVYNFYCDNTRNEDEVIDKYYYSIFLCHCIIIGAVPPEFIFEFTMRAINDFNVSMNSNPEESSEFGFICFDAVSSALKVNTPINLDSEFVLKWANFVASGYVYRCSEIVRYSFALSLLAPSFQDNVRNRIKEVLEILQKGNITPIPNNDLFNSSENAIGLLADKPFGFS</sequence>
<dbReference type="VEuPathDB" id="TrichDB:TRFO_29158"/>
<organism evidence="1 2">
    <name type="scientific">Tritrichomonas foetus</name>
    <dbReference type="NCBI Taxonomy" id="1144522"/>
    <lineage>
        <taxon>Eukaryota</taxon>
        <taxon>Metamonada</taxon>
        <taxon>Parabasalia</taxon>
        <taxon>Tritrichomonadida</taxon>
        <taxon>Tritrichomonadidae</taxon>
        <taxon>Tritrichomonas</taxon>
    </lineage>
</organism>
<proteinExistence type="predicted"/>
<dbReference type="GeneID" id="94841316"/>
<evidence type="ECO:0000313" key="2">
    <source>
        <dbReference type="Proteomes" id="UP000179807"/>
    </source>
</evidence>
<dbReference type="AlphaFoldDB" id="A0A1J4JXT2"/>
<keyword evidence="2" id="KW-1185">Reference proteome</keyword>
<name>A0A1J4JXT2_9EUKA</name>
<gene>
    <name evidence="1" type="ORF">TRFO_29158</name>
</gene>
<comment type="caution">
    <text evidence="1">The sequence shown here is derived from an EMBL/GenBank/DDBJ whole genome shotgun (WGS) entry which is preliminary data.</text>
</comment>
<evidence type="ECO:0000313" key="1">
    <source>
        <dbReference type="EMBL" id="OHT03490.1"/>
    </source>
</evidence>
<reference evidence="1" key="1">
    <citation type="submission" date="2016-10" db="EMBL/GenBank/DDBJ databases">
        <authorList>
            <person name="Benchimol M."/>
            <person name="Almeida L.G."/>
            <person name="Vasconcelos A.T."/>
            <person name="Perreira-Neves A."/>
            <person name="Rosa I.A."/>
            <person name="Tasca T."/>
            <person name="Bogo M.R."/>
            <person name="de Souza W."/>
        </authorList>
    </citation>
    <scope>NUCLEOTIDE SEQUENCE [LARGE SCALE GENOMIC DNA]</scope>
    <source>
        <strain evidence="1">K</strain>
    </source>
</reference>
<dbReference type="RefSeq" id="XP_068356626.1">
    <property type="nucleotide sequence ID" value="XM_068506612.1"/>
</dbReference>
<dbReference type="Proteomes" id="UP000179807">
    <property type="component" value="Unassembled WGS sequence"/>
</dbReference>
<protein>
    <submittedName>
        <fullName evidence="1">Uncharacterized protein</fullName>
    </submittedName>
</protein>
<dbReference type="EMBL" id="MLAK01000826">
    <property type="protein sequence ID" value="OHT03490.1"/>
    <property type="molecule type" value="Genomic_DNA"/>
</dbReference>
<accession>A0A1J4JXT2</accession>